<sequence length="590" mass="66220">MDEELQKRNTDCVYFLASPLTCKKVRTTLRHCKASAKLSFFVSMGLNVSIDTVRLRGSTLEIVGTGWQGAVLIPLVLFDILAFVKHSALLKYQEAVMVFQSRLLGVMDLPLDAHTEVSSESAPPQNRCSAPVNKVNVPCYFYFNGFCNKGDGCSFLHGPDDGIPAWKSSRTDTAVSDAPPLENKMSAGSDTGTAPIETRCNPSEAAPTRAVEIQIEPKEDVHLPALGNIKDQSASPHLSASECEEAAAVRSETLILGKGLIQSRSLVCTDQSSDEQVDDYIEQEDWLESSPGFDVLVDNRSENLGYEEDPEYLIAIDRDGRELNGHFLGYDYEDPVEYDPAYPDAGILDEHERLDSSDQFDNEQRFDYIRKVPGCSREKMLDPVLPRKRKFLPVDMAIDGRRGMDLRDHLRKRRVINGRQVTSFSRRNNSSRQVDQSQERSRRRGTQWLHGRLITEENSNGHRSHGKNGTLLNSINPQSWFRQSRSNKVGQHYKEKRQPKQQFHSSEVSRNTVSKKKRSAEESDMFTGPKTLAQIKEEKRKATGNGDSSGKLGHSSRAISEEFQGPKPLSEILKDKRKLRSIIDANNDSS</sequence>
<dbReference type="GO" id="GO:0003729">
    <property type="term" value="F:mRNA binding"/>
    <property type="evidence" value="ECO:0007669"/>
    <property type="project" value="TreeGrafter"/>
</dbReference>
<dbReference type="EMBL" id="SDRB02005126">
    <property type="protein sequence ID" value="THG14702.1"/>
    <property type="molecule type" value="Genomic_DNA"/>
</dbReference>
<feature type="domain" description="C3H1-type" evidence="6">
    <location>
        <begin position="133"/>
        <end position="160"/>
    </location>
</feature>
<evidence type="ECO:0000313" key="8">
    <source>
        <dbReference type="Proteomes" id="UP000306102"/>
    </source>
</evidence>
<dbReference type="AlphaFoldDB" id="A0A4S4EFE8"/>
<keyword evidence="8" id="KW-1185">Reference proteome</keyword>
<organism evidence="7 8">
    <name type="scientific">Camellia sinensis var. sinensis</name>
    <name type="common">China tea</name>
    <dbReference type="NCBI Taxonomy" id="542762"/>
    <lineage>
        <taxon>Eukaryota</taxon>
        <taxon>Viridiplantae</taxon>
        <taxon>Streptophyta</taxon>
        <taxon>Embryophyta</taxon>
        <taxon>Tracheophyta</taxon>
        <taxon>Spermatophyta</taxon>
        <taxon>Magnoliopsida</taxon>
        <taxon>eudicotyledons</taxon>
        <taxon>Gunneridae</taxon>
        <taxon>Pentapetalae</taxon>
        <taxon>asterids</taxon>
        <taxon>Ericales</taxon>
        <taxon>Theaceae</taxon>
        <taxon>Camellia</taxon>
    </lineage>
</organism>
<keyword evidence="2 4" id="KW-0863">Zinc-finger</keyword>
<evidence type="ECO:0000256" key="5">
    <source>
        <dbReference type="SAM" id="MobiDB-lite"/>
    </source>
</evidence>
<dbReference type="PANTHER" id="PTHR15725">
    <property type="entry name" value="ZN-FINGER, C-X8-C-X5-C-X3-H TYPE-CONTAINING"/>
    <property type="match status" value="1"/>
</dbReference>
<name>A0A4S4EFE8_CAMSN</name>
<evidence type="ECO:0000256" key="3">
    <source>
        <dbReference type="ARBA" id="ARBA00022833"/>
    </source>
</evidence>
<dbReference type="InterPro" id="IPR036855">
    <property type="entry name" value="Znf_CCCH_sf"/>
</dbReference>
<dbReference type="Proteomes" id="UP000306102">
    <property type="component" value="Unassembled WGS sequence"/>
</dbReference>
<evidence type="ECO:0000256" key="1">
    <source>
        <dbReference type="ARBA" id="ARBA00022723"/>
    </source>
</evidence>
<keyword evidence="1 4" id="KW-0479">Metal-binding</keyword>
<dbReference type="PROSITE" id="PS50103">
    <property type="entry name" value="ZF_C3H1"/>
    <property type="match status" value="1"/>
</dbReference>
<evidence type="ECO:0000256" key="4">
    <source>
        <dbReference type="PROSITE-ProRule" id="PRU00723"/>
    </source>
</evidence>
<feature type="region of interest" description="Disordered" evidence="5">
    <location>
        <begin position="169"/>
        <end position="206"/>
    </location>
</feature>
<dbReference type="STRING" id="542762.A0A4S4EFE8"/>
<proteinExistence type="predicted"/>
<protein>
    <recommendedName>
        <fullName evidence="6">C3H1-type domain-containing protein</fullName>
    </recommendedName>
</protein>
<evidence type="ECO:0000259" key="6">
    <source>
        <dbReference type="PROSITE" id="PS50103"/>
    </source>
</evidence>
<accession>A0A4S4EFE8</accession>
<comment type="caution">
    <text evidence="7">The sequence shown here is derived from an EMBL/GenBank/DDBJ whole genome shotgun (WGS) entry which is preliminary data.</text>
</comment>
<dbReference type="SUPFAM" id="SSF90229">
    <property type="entry name" value="CCCH zinc finger"/>
    <property type="match status" value="1"/>
</dbReference>
<feature type="compositionally biased region" description="Polar residues" evidence="5">
    <location>
        <begin position="500"/>
        <end position="512"/>
    </location>
</feature>
<dbReference type="PANTHER" id="PTHR15725:SF0">
    <property type="entry name" value="ZINC FINGER CCCH DOMAIN-CONTAINING PROTEIN 32-LIKE"/>
    <property type="match status" value="1"/>
</dbReference>
<feature type="zinc finger region" description="C3H1-type" evidence="4">
    <location>
        <begin position="133"/>
        <end position="160"/>
    </location>
</feature>
<reference evidence="7 8" key="1">
    <citation type="journal article" date="2018" name="Proc. Natl. Acad. Sci. U.S.A.">
        <title>Draft genome sequence of Camellia sinensis var. sinensis provides insights into the evolution of the tea genome and tea quality.</title>
        <authorList>
            <person name="Wei C."/>
            <person name="Yang H."/>
            <person name="Wang S."/>
            <person name="Zhao J."/>
            <person name="Liu C."/>
            <person name="Gao L."/>
            <person name="Xia E."/>
            <person name="Lu Y."/>
            <person name="Tai Y."/>
            <person name="She G."/>
            <person name="Sun J."/>
            <person name="Cao H."/>
            <person name="Tong W."/>
            <person name="Gao Q."/>
            <person name="Li Y."/>
            <person name="Deng W."/>
            <person name="Jiang X."/>
            <person name="Wang W."/>
            <person name="Chen Q."/>
            <person name="Zhang S."/>
            <person name="Li H."/>
            <person name="Wu J."/>
            <person name="Wang P."/>
            <person name="Li P."/>
            <person name="Shi C."/>
            <person name="Zheng F."/>
            <person name="Jian J."/>
            <person name="Huang B."/>
            <person name="Shan D."/>
            <person name="Shi M."/>
            <person name="Fang C."/>
            <person name="Yue Y."/>
            <person name="Li F."/>
            <person name="Li D."/>
            <person name="Wei S."/>
            <person name="Han B."/>
            <person name="Jiang C."/>
            <person name="Yin Y."/>
            <person name="Xia T."/>
            <person name="Zhang Z."/>
            <person name="Bennetzen J.L."/>
            <person name="Zhao S."/>
            <person name="Wan X."/>
        </authorList>
    </citation>
    <scope>NUCLEOTIDE SEQUENCE [LARGE SCALE GENOMIC DNA]</scope>
    <source>
        <strain evidence="8">cv. Shuchazao</strain>
        <tissue evidence="7">Leaf</tissue>
    </source>
</reference>
<gene>
    <name evidence="7" type="ORF">TEA_015633</name>
</gene>
<feature type="region of interest" description="Disordered" evidence="5">
    <location>
        <begin position="420"/>
        <end position="590"/>
    </location>
</feature>
<evidence type="ECO:0000313" key="7">
    <source>
        <dbReference type="EMBL" id="THG14702.1"/>
    </source>
</evidence>
<dbReference type="InterPro" id="IPR000571">
    <property type="entry name" value="Znf_CCCH"/>
</dbReference>
<feature type="compositionally biased region" description="Polar residues" evidence="5">
    <location>
        <begin position="470"/>
        <end position="489"/>
    </location>
</feature>
<feature type="compositionally biased region" description="Polar residues" evidence="5">
    <location>
        <begin position="420"/>
        <end position="436"/>
    </location>
</feature>
<dbReference type="GO" id="GO:0008270">
    <property type="term" value="F:zinc ion binding"/>
    <property type="evidence" value="ECO:0007669"/>
    <property type="project" value="UniProtKB-KW"/>
</dbReference>
<keyword evidence="3 4" id="KW-0862">Zinc</keyword>
<evidence type="ECO:0000256" key="2">
    <source>
        <dbReference type="ARBA" id="ARBA00022771"/>
    </source>
</evidence>